<dbReference type="Pfam" id="PF04122">
    <property type="entry name" value="CW_binding_2"/>
    <property type="match status" value="3"/>
</dbReference>
<accession>A0A069AKX8</accession>
<feature type="coiled-coil region" evidence="1">
    <location>
        <begin position="479"/>
        <end position="506"/>
    </location>
</feature>
<proteinExistence type="predicted"/>
<dbReference type="PANTHER" id="PTHR30032:SF8">
    <property type="entry name" value="GERMINATION-SPECIFIC N-ACETYLMURAMOYL-L-ALANINE AMIDASE"/>
    <property type="match status" value="1"/>
</dbReference>
<dbReference type="InterPro" id="IPR051922">
    <property type="entry name" value="Bact_Sporulation_Assoc"/>
</dbReference>
<protein>
    <submittedName>
        <fullName evidence="3">Cell wall protein V domain protein</fullName>
    </submittedName>
    <submittedName>
        <fullName evidence="2">Putative cell surface protein</fullName>
    </submittedName>
</protein>
<evidence type="ECO:0000256" key="1">
    <source>
        <dbReference type="SAM" id="Coils"/>
    </source>
</evidence>
<evidence type="ECO:0000313" key="4">
    <source>
        <dbReference type="EMBL" id="CDS95567.1"/>
    </source>
</evidence>
<dbReference type="EMBL" id="LK932525">
    <property type="protein sequence ID" value="CDS88490.1"/>
    <property type="molecule type" value="Genomic_DNA"/>
</dbReference>
<dbReference type="PANTHER" id="PTHR30032">
    <property type="entry name" value="N-ACETYLMURAMOYL-L-ALANINE AMIDASE-RELATED"/>
    <property type="match status" value="1"/>
</dbReference>
<dbReference type="EMBL" id="LK932849">
    <property type="protein sequence ID" value="CDS95567.1"/>
    <property type="molecule type" value="Genomic_DNA"/>
</dbReference>
<sequence length="525" mass="57180">MKAPKTILTILTIALTLSSISIIPSYALTEEKLIGNGRYETAVKISQKAYSSSSNVVLVNDNSLADALSATPFAKAKGAPILLTESDKLDDRTEKEIKRLGAKDIYLIGGTAVLNKDIENKLKSNGLNVERINGKDRYETSLILANKLKDIKDIKEVAVVNGEKGLSDAVSVGAPAAQNKMPIILSSPKDGVEAFDKFIRDEKVIKAYVIGGTTSVSRAVEKSLPNAERVSGKDRNETNAKVIEKFYTDTNLSNLYVTKDGSKNENQLIDSLAVGVLAAKNESPVVLVGNKLNTKQRDILSTKKLNTITQVGGNGNEEAFDEIKSLQEKTVFEAKTVEELTDMINIASPNDIINFKPKENTVNEAFRMVTNKPITVNIKGDCSKTLTVDMPNGEVNNYATLVNVIVRNIGEGGFNNHDTITILSVRDKNGRVIENTRNSDIDTLMILASANDTKLINDGYIGKLIDNSSNSDITNNGTIDKKVNQVEDLEAKVDSIEKAIDSISQKVNKIQDILDKLGFLKKFLS</sequence>
<organism evidence="3">
    <name type="scientific">Clostridioides difficile</name>
    <name type="common">Peptoclostridium difficile</name>
    <dbReference type="NCBI Taxonomy" id="1496"/>
    <lineage>
        <taxon>Bacteria</taxon>
        <taxon>Bacillati</taxon>
        <taxon>Bacillota</taxon>
        <taxon>Clostridia</taxon>
        <taxon>Peptostreptococcales</taxon>
        <taxon>Peptostreptococcaceae</taxon>
        <taxon>Clostridioides</taxon>
    </lineage>
</organism>
<dbReference type="FunFam" id="3.40.50.12090:FF:000001">
    <property type="entry name" value="Cell surface protein"/>
    <property type="match status" value="1"/>
</dbReference>
<dbReference type="RefSeq" id="WP_021379368.1">
    <property type="nucleotide sequence ID" value="NZ_BBYB01000112.1"/>
</dbReference>
<dbReference type="AlphaFoldDB" id="A0A069AKX8"/>
<name>A0A069AKX8_CLODI</name>
<dbReference type="Gene3D" id="3.40.50.12090">
    <property type="match status" value="2"/>
</dbReference>
<dbReference type="EMBL" id="LK932411">
    <property type="protein sequence ID" value="CDS89131.1"/>
    <property type="molecule type" value="Genomic_DNA"/>
</dbReference>
<dbReference type="InterPro" id="IPR007253">
    <property type="entry name" value="Cell_wall-bd_2"/>
</dbReference>
<evidence type="ECO:0000313" key="3">
    <source>
        <dbReference type="EMBL" id="CDS89131.1"/>
    </source>
</evidence>
<evidence type="ECO:0000313" key="2">
    <source>
        <dbReference type="EMBL" id="CDS88490.1"/>
    </source>
</evidence>
<gene>
    <name evidence="2" type="primary">cwp</name>
    <name evidence="4" type="ORF">BN1095_20204</name>
    <name evidence="2" type="ORF">BN1096_700002</name>
    <name evidence="3" type="ORF">BN1097_710002</name>
</gene>
<reference evidence="3" key="1">
    <citation type="submission" date="2014-07" db="EMBL/GenBank/DDBJ databases">
        <authorList>
            <person name="Monot Marc"/>
        </authorList>
    </citation>
    <scope>NUCLEOTIDE SEQUENCE</scope>
    <source>
        <strain evidence="4">7032989</strain>
        <strain evidence="3">7032994</strain>
    </source>
</reference>
<keyword evidence="1" id="KW-0175">Coiled coil</keyword>